<dbReference type="Pfam" id="PF04519">
    <property type="entry name" value="Bactofilin"/>
    <property type="match status" value="1"/>
</dbReference>
<reference evidence="2 3" key="1">
    <citation type="submission" date="2024-06" db="EMBL/GenBank/DDBJ databases">
        <authorList>
            <person name="Li Z."/>
            <person name="Jiang Y."/>
        </authorList>
    </citation>
    <scope>NUCLEOTIDE SEQUENCE [LARGE SCALE GENOMIC DNA]</scope>
    <source>
        <strain evidence="2 3">HSW-8</strain>
    </source>
</reference>
<proteinExistence type="inferred from homology"/>
<gene>
    <name evidence="2" type="ORF">ABSH63_02690</name>
</gene>
<evidence type="ECO:0000313" key="3">
    <source>
        <dbReference type="Proteomes" id="UP001465331"/>
    </source>
</evidence>
<dbReference type="PANTHER" id="PTHR35024">
    <property type="entry name" value="HYPOTHETICAL CYTOSOLIC PROTEIN"/>
    <property type="match status" value="1"/>
</dbReference>
<dbReference type="Proteomes" id="UP001465331">
    <property type="component" value="Unassembled WGS sequence"/>
</dbReference>
<keyword evidence="3" id="KW-1185">Reference proteome</keyword>
<evidence type="ECO:0000256" key="1">
    <source>
        <dbReference type="ARBA" id="ARBA00044755"/>
    </source>
</evidence>
<organism evidence="2 3">
    <name type="scientific">Sinimarinibacterium thermocellulolyticum</name>
    <dbReference type="NCBI Taxonomy" id="3170016"/>
    <lineage>
        <taxon>Bacteria</taxon>
        <taxon>Pseudomonadati</taxon>
        <taxon>Pseudomonadota</taxon>
        <taxon>Gammaproteobacteria</taxon>
        <taxon>Nevskiales</taxon>
        <taxon>Nevskiaceae</taxon>
        <taxon>Sinimarinibacterium</taxon>
    </lineage>
</organism>
<dbReference type="InterPro" id="IPR007607">
    <property type="entry name" value="BacA/B"/>
</dbReference>
<dbReference type="EMBL" id="JBEPIJ010000002">
    <property type="protein sequence ID" value="MES0872926.1"/>
    <property type="molecule type" value="Genomic_DNA"/>
</dbReference>
<sequence>MFGSSSSNNSSSKAASNSSVGVDTLIGRQTEILGDVRFTGGLHVDGKIKGKVIASADKAAALSVSEHGTIEGDVRVPNVVLNGVVTGDVHASQKIALSSKARITGNVFYRLIEMESGAKVNGQLVHDDGTGASANFSATAAAPAESDGARGAADELSEARRVKGIVNG</sequence>
<evidence type="ECO:0000313" key="2">
    <source>
        <dbReference type="EMBL" id="MES0872926.1"/>
    </source>
</evidence>
<comment type="caution">
    <text evidence="2">The sequence shown here is derived from an EMBL/GenBank/DDBJ whole genome shotgun (WGS) entry which is preliminary data.</text>
</comment>
<protein>
    <submittedName>
        <fullName evidence="2">Polymer-forming cytoskeletal protein</fullName>
    </submittedName>
</protein>
<comment type="similarity">
    <text evidence="1">Belongs to the bactofilin family.</text>
</comment>
<accession>A0ABV2A7Q9</accession>
<dbReference type="RefSeq" id="WP_352887213.1">
    <property type="nucleotide sequence ID" value="NZ_JBEPIJ010000002.1"/>
</dbReference>
<dbReference type="PANTHER" id="PTHR35024:SF4">
    <property type="entry name" value="POLYMER-FORMING CYTOSKELETAL PROTEIN"/>
    <property type="match status" value="1"/>
</dbReference>
<name>A0ABV2A7Q9_9GAMM</name>